<comment type="similarity">
    <text evidence="3">Belongs to the VPS41 family.</text>
</comment>
<evidence type="ECO:0000256" key="2">
    <source>
        <dbReference type="ARBA" id="ARBA00004603"/>
    </source>
</evidence>
<dbReference type="Pfam" id="PF23411">
    <property type="entry name" value="Beta-prop_Vps41"/>
    <property type="match status" value="1"/>
</dbReference>
<evidence type="ECO:0000313" key="10">
    <source>
        <dbReference type="Proteomes" id="UP000076532"/>
    </source>
</evidence>
<dbReference type="InterPro" id="IPR001841">
    <property type="entry name" value="Znf_RING"/>
</dbReference>
<evidence type="ECO:0000256" key="1">
    <source>
        <dbReference type="ARBA" id="ARBA00004132"/>
    </source>
</evidence>
<dbReference type="InterPro" id="IPR036322">
    <property type="entry name" value="WD40_repeat_dom_sf"/>
</dbReference>
<dbReference type="PANTHER" id="PTHR12616:SF1">
    <property type="entry name" value="VACUOLAR PROTEIN SORTING-ASSOCIATED PROTEIN 41 HOMOLOG"/>
    <property type="match status" value="1"/>
</dbReference>
<evidence type="ECO:0000256" key="5">
    <source>
        <dbReference type="ARBA" id="ARBA00022927"/>
    </source>
</evidence>
<dbReference type="STRING" id="436010.A0A165YVE6"/>
<dbReference type="InterPro" id="IPR015943">
    <property type="entry name" value="WD40/YVTN_repeat-like_dom_sf"/>
</dbReference>
<dbReference type="SMART" id="SM00299">
    <property type="entry name" value="CLH"/>
    <property type="match status" value="1"/>
</dbReference>
<evidence type="ECO:0000259" key="8">
    <source>
        <dbReference type="SMART" id="SM00184"/>
    </source>
</evidence>
<organism evidence="9 10">
    <name type="scientific">Athelia psychrophila</name>
    <dbReference type="NCBI Taxonomy" id="1759441"/>
    <lineage>
        <taxon>Eukaryota</taxon>
        <taxon>Fungi</taxon>
        <taxon>Dikarya</taxon>
        <taxon>Basidiomycota</taxon>
        <taxon>Agaricomycotina</taxon>
        <taxon>Agaricomycetes</taxon>
        <taxon>Agaricomycetidae</taxon>
        <taxon>Atheliales</taxon>
        <taxon>Atheliaceae</taxon>
        <taxon>Athelia</taxon>
    </lineage>
</organism>
<dbReference type="InterPro" id="IPR057780">
    <property type="entry name" value="Beta-prop_Vps41"/>
</dbReference>
<proteinExistence type="inferred from homology"/>
<dbReference type="Gene3D" id="2.130.10.10">
    <property type="entry name" value="YVTN repeat-like/Quinoprotein amine dehydrogenase"/>
    <property type="match status" value="1"/>
</dbReference>
<evidence type="ECO:0000256" key="6">
    <source>
        <dbReference type="PROSITE-ProRule" id="PRU01006"/>
    </source>
</evidence>
<dbReference type="SUPFAM" id="SSF50978">
    <property type="entry name" value="WD40 repeat-like"/>
    <property type="match status" value="1"/>
</dbReference>
<feature type="domain" description="RING-type" evidence="8">
    <location>
        <begin position="956"/>
        <end position="1033"/>
    </location>
</feature>
<dbReference type="Proteomes" id="UP000076532">
    <property type="component" value="Unassembled WGS sequence"/>
</dbReference>
<dbReference type="InterPro" id="IPR000547">
    <property type="entry name" value="Clathrin_H-chain/VPS_repeat"/>
</dbReference>
<evidence type="ECO:0000256" key="4">
    <source>
        <dbReference type="ARBA" id="ARBA00022448"/>
    </source>
</evidence>
<reference evidence="9 10" key="1">
    <citation type="journal article" date="2016" name="Mol. Biol. Evol.">
        <title>Comparative Genomics of Early-Diverging Mushroom-Forming Fungi Provides Insights into the Origins of Lignocellulose Decay Capabilities.</title>
        <authorList>
            <person name="Nagy L.G."/>
            <person name="Riley R."/>
            <person name="Tritt A."/>
            <person name="Adam C."/>
            <person name="Daum C."/>
            <person name="Floudas D."/>
            <person name="Sun H."/>
            <person name="Yadav J.S."/>
            <person name="Pangilinan J."/>
            <person name="Larsson K.H."/>
            <person name="Matsuura K."/>
            <person name="Barry K."/>
            <person name="Labutti K."/>
            <person name="Kuo R."/>
            <person name="Ohm R.A."/>
            <person name="Bhattacharya S.S."/>
            <person name="Shirouzu T."/>
            <person name="Yoshinaga Y."/>
            <person name="Martin F.M."/>
            <person name="Grigoriev I.V."/>
            <person name="Hibbett D.S."/>
        </authorList>
    </citation>
    <scope>NUCLEOTIDE SEQUENCE [LARGE SCALE GENOMIC DNA]</scope>
    <source>
        <strain evidence="9 10">CBS 109695</strain>
    </source>
</reference>
<evidence type="ECO:0000256" key="7">
    <source>
        <dbReference type="SAM" id="MobiDB-lite"/>
    </source>
</evidence>
<dbReference type="GO" id="GO:0030897">
    <property type="term" value="C:HOPS complex"/>
    <property type="evidence" value="ECO:0007669"/>
    <property type="project" value="TreeGrafter"/>
</dbReference>
<dbReference type="GO" id="GO:0009267">
    <property type="term" value="P:cellular response to starvation"/>
    <property type="evidence" value="ECO:0007669"/>
    <property type="project" value="TreeGrafter"/>
</dbReference>
<dbReference type="Pfam" id="PF23556">
    <property type="entry name" value="TPR_Vps41"/>
    <property type="match status" value="1"/>
</dbReference>
<dbReference type="EMBL" id="KV417689">
    <property type="protein sequence ID" value="KZP09955.1"/>
    <property type="molecule type" value="Genomic_DNA"/>
</dbReference>
<feature type="non-terminal residue" evidence="9">
    <location>
        <position position="1"/>
    </location>
</feature>
<dbReference type="GO" id="GO:0030136">
    <property type="term" value="C:clathrin-coated vesicle"/>
    <property type="evidence" value="ECO:0007669"/>
    <property type="project" value="UniProtKB-SubCell"/>
</dbReference>
<dbReference type="SMART" id="SM00320">
    <property type="entry name" value="WD40"/>
    <property type="match status" value="2"/>
</dbReference>
<dbReference type="PANTHER" id="PTHR12616">
    <property type="entry name" value="VACUOLAR PROTEIN SORTING VPS41"/>
    <property type="match status" value="1"/>
</dbReference>
<dbReference type="InterPro" id="IPR001680">
    <property type="entry name" value="WD40_rpt"/>
</dbReference>
<dbReference type="Gene3D" id="1.25.40.10">
    <property type="entry name" value="Tetratricopeptide repeat domain"/>
    <property type="match status" value="1"/>
</dbReference>
<keyword evidence="5" id="KW-0653">Protein transport</keyword>
<feature type="region of interest" description="Disordered" evidence="7">
    <location>
        <begin position="1"/>
        <end position="109"/>
    </location>
</feature>
<dbReference type="InterPro" id="IPR011990">
    <property type="entry name" value="TPR-like_helical_dom_sf"/>
</dbReference>
<sequence length="1045" mass="115429">MSSPKSNGAGIEHANGAGKSDENGAAAGVSADAHETGSERESVIGNGQARVVGDDENEESGDEDDDGHAEEEDDDDDDDGSESAGDGEESEEDSEEEEEEDDEEPTLKYERIGGPLDDLLKMDSCSAVFIANKVLALGTHNGFIHILDLKGTRIKSFKPHKASVLDIRLDATAEFVATASMDGQIVIHSLTGTESYAFDLKRPIRTMDLEPHFAKRSSRAFVCGGMAESLVLREKSWLGHTKETVLHTGEGPIWHVRWRDRLIAWANDLGVKIYDTVSQSRITYIDRPEGSPRADLFKCTLHWQDDSTLLIAWADHIKVARIRARPRNPAAAPPSTAGQPPLIVEITAVFQLDCMVSGIVPHPTPGLSPMSDAASRRSSLSGISAAPPALTSLLVLAYSPPDTSYLTGDERTDDRAQQARKAAERPELRIISRAGEELTADALSVADFHLWGCNDYVLAEVDGAGAGGDDDDAAKWYAVMSPRDIVLVKPRDGRDHVAWLLERKRYEEALDAIEKIQPTPGDGANGELDAVEVGQRYIEHLVAEGSFAKAARLCPKVCGQDAERWERWIWVFAERKHLHTIIPFVPTEAPKLGHVVYEMMLGHFLTHDRQALLQMIKEWPKDIYDLSVIIVAVQSTLDRAPSSSSVPNGGPAGSNSILMECLAELYTANRQPGKALPFYLRLRRANVLDLIREHNLYMDVQDQALLLVDFDHELMEKRKTEGLVVYQEKSEAIQLLVDHIHSIPIARVEQQLNARPYYLFLYLDALMAKDPNLVFVYADRQVELFAEFATPRLIDFLRASNYYNLEKAYKACKERDLVTEMVFLLGRMGNNQEALTLIIERLGDVSRAIEFAKEQRDEGLWERLLQYSETRPAFIRGLLENVGAEINPIRLIRRIKNGLEIPGLKEALIKILHDFHLQISLLEGCQTILNGDSSDLARQLQKDQTSGFFLTAKAKCPICLLPLQQSPQALVLLFLCRHVVHATCCTGGDDLPPQLDPVLASAGMGGNAPRGLSGKIAFASVVRAKIDQGCPVCHLKAEGASNPRT</sequence>
<name>A0A165YVE6_9AGAM</name>
<keyword evidence="4" id="KW-0813">Transport</keyword>
<dbReference type="PIRSF" id="PIRSF028921">
    <property type="entry name" value="VPS41"/>
    <property type="match status" value="1"/>
</dbReference>
<dbReference type="GO" id="GO:0006623">
    <property type="term" value="P:protein targeting to vacuole"/>
    <property type="evidence" value="ECO:0007669"/>
    <property type="project" value="InterPro"/>
</dbReference>
<dbReference type="InterPro" id="IPR045111">
    <property type="entry name" value="Vps41/Vps8"/>
</dbReference>
<evidence type="ECO:0000313" key="9">
    <source>
        <dbReference type="EMBL" id="KZP09955.1"/>
    </source>
</evidence>
<feature type="compositionally biased region" description="Basic and acidic residues" evidence="7">
    <location>
        <begin position="32"/>
        <end position="42"/>
    </location>
</feature>
<dbReference type="InterPro" id="IPR016902">
    <property type="entry name" value="Vps41"/>
</dbReference>
<dbReference type="PROSITE" id="PS50236">
    <property type="entry name" value="CHCR"/>
    <property type="match status" value="1"/>
</dbReference>
<dbReference type="GO" id="GO:0034058">
    <property type="term" value="P:endosomal vesicle fusion"/>
    <property type="evidence" value="ECO:0007669"/>
    <property type="project" value="InterPro"/>
</dbReference>
<accession>A0A165YVE6</accession>
<dbReference type="SMART" id="SM00184">
    <property type="entry name" value="RING"/>
    <property type="match status" value="1"/>
</dbReference>
<feature type="repeat" description="CHCR" evidence="6">
    <location>
        <begin position="733"/>
        <end position="877"/>
    </location>
</feature>
<dbReference type="GO" id="GO:0005794">
    <property type="term" value="C:Golgi apparatus"/>
    <property type="evidence" value="ECO:0007669"/>
    <property type="project" value="UniProtKB-SubCell"/>
</dbReference>
<evidence type="ECO:0000256" key="3">
    <source>
        <dbReference type="ARBA" id="ARBA00009582"/>
    </source>
</evidence>
<dbReference type="FunFam" id="1.25.40.10:FF:000350">
    <property type="entry name" value="Vacuolar protein sorting-associated protein 41 homolog"/>
    <property type="match status" value="1"/>
</dbReference>
<gene>
    <name evidence="9" type="ORF">FIBSPDRAFT_873086</name>
</gene>
<dbReference type="GO" id="GO:0016236">
    <property type="term" value="P:macroautophagy"/>
    <property type="evidence" value="ECO:0007669"/>
    <property type="project" value="TreeGrafter"/>
</dbReference>
<dbReference type="OrthoDB" id="244107at2759"/>
<feature type="compositionally biased region" description="Acidic residues" evidence="7">
    <location>
        <begin position="54"/>
        <end position="104"/>
    </location>
</feature>
<keyword evidence="10" id="KW-1185">Reference proteome</keyword>
<comment type="subcellular location">
    <subcellularLocation>
        <location evidence="1">Cytoplasmic vesicle</location>
        <location evidence="1">Clathrin-coated vesicle</location>
    </subcellularLocation>
    <subcellularLocation>
        <location evidence="2">Late endosome</location>
    </subcellularLocation>
</comment>
<dbReference type="AlphaFoldDB" id="A0A165YVE6"/>
<protein>
    <submittedName>
        <fullName evidence="9">Vacuolar protein sorting-associated protein 41</fullName>
    </submittedName>
</protein>
<dbReference type="GO" id="GO:0005770">
    <property type="term" value="C:late endosome"/>
    <property type="evidence" value="ECO:0007669"/>
    <property type="project" value="UniProtKB-SubCell"/>
</dbReference>